<dbReference type="PANTHER" id="PTHR34075:SF5">
    <property type="entry name" value="BLR3430 PROTEIN"/>
    <property type="match status" value="1"/>
</dbReference>
<dbReference type="RefSeq" id="WP_013257794.1">
    <property type="nucleotide sequence ID" value="NC_014365.1"/>
</dbReference>
<dbReference type="HOGENOM" id="CLU_119412_0_1_7"/>
<dbReference type="InterPro" id="IPR002878">
    <property type="entry name" value="ChsH2_C"/>
</dbReference>
<dbReference type="InterPro" id="IPR012340">
    <property type="entry name" value="NA-bd_OB-fold"/>
</dbReference>
<dbReference type="STRING" id="644282.Deba_0970"/>
<feature type="domain" description="ChsH2 C-terminal OB-fold" evidence="1">
    <location>
        <begin position="49"/>
        <end position="110"/>
    </location>
</feature>
<organism evidence="3 4">
    <name type="scientific">Desulfarculus baarsii (strain ATCC 33931 / DSM 2075 / LMG 7858 / VKM B-1802 / 2st14)</name>
    <dbReference type="NCBI Taxonomy" id="644282"/>
    <lineage>
        <taxon>Bacteria</taxon>
        <taxon>Pseudomonadati</taxon>
        <taxon>Thermodesulfobacteriota</taxon>
        <taxon>Desulfarculia</taxon>
        <taxon>Desulfarculales</taxon>
        <taxon>Desulfarculaceae</taxon>
        <taxon>Desulfarculus</taxon>
    </lineage>
</organism>
<dbReference type="EMBL" id="CP002085">
    <property type="protein sequence ID" value="ADK84340.1"/>
    <property type="molecule type" value="Genomic_DNA"/>
</dbReference>
<dbReference type="Pfam" id="PF01796">
    <property type="entry name" value="OB_ChsH2_C"/>
    <property type="match status" value="1"/>
</dbReference>
<dbReference type="Proteomes" id="UP000009047">
    <property type="component" value="Chromosome"/>
</dbReference>
<dbReference type="AlphaFoldDB" id="E1QFK4"/>
<gene>
    <name evidence="3" type="ordered locus">Deba_0970</name>
</gene>
<accession>E1QFK4</accession>
<evidence type="ECO:0000259" key="1">
    <source>
        <dbReference type="Pfam" id="PF01796"/>
    </source>
</evidence>
<keyword evidence="4" id="KW-1185">Reference proteome</keyword>
<dbReference type="eggNOG" id="COG1545">
    <property type="taxonomic scope" value="Bacteria"/>
</dbReference>
<evidence type="ECO:0000313" key="3">
    <source>
        <dbReference type="EMBL" id="ADK84340.1"/>
    </source>
</evidence>
<dbReference type="InterPro" id="IPR022002">
    <property type="entry name" value="ChsH2_Znr"/>
</dbReference>
<dbReference type="InterPro" id="IPR052513">
    <property type="entry name" value="Thioester_dehydratase-like"/>
</dbReference>
<name>E1QFK4_DESB2</name>
<evidence type="ECO:0000313" key="4">
    <source>
        <dbReference type="Proteomes" id="UP000009047"/>
    </source>
</evidence>
<protein>
    <recommendedName>
        <fullName evidence="5">DUF35 domain-containing protein</fullName>
    </recommendedName>
</protein>
<evidence type="ECO:0000259" key="2">
    <source>
        <dbReference type="Pfam" id="PF12172"/>
    </source>
</evidence>
<feature type="domain" description="ChsH2 rubredoxin-like zinc ribbon" evidence="2">
    <location>
        <begin position="12"/>
        <end position="44"/>
    </location>
</feature>
<evidence type="ECO:0008006" key="5">
    <source>
        <dbReference type="Google" id="ProtNLM"/>
    </source>
</evidence>
<dbReference type="OrthoDB" id="7595207at2"/>
<dbReference type="KEGG" id="dbr:Deba_0970"/>
<proteinExistence type="predicted"/>
<dbReference type="PANTHER" id="PTHR34075">
    <property type="entry name" value="BLR3430 PROTEIN"/>
    <property type="match status" value="1"/>
</dbReference>
<dbReference type="SUPFAM" id="SSF50249">
    <property type="entry name" value="Nucleic acid-binding proteins"/>
    <property type="match status" value="1"/>
</dbReference>
<reference evidence="3 4" key="1">
    <citation type="journal article" date="2010" name="Stand. Genomic Sci.">
        <title>Complete genome sequence of Desulfarculus baarsii type strain (2st14).</title>
        <authorList>
            <person name="Sun H."/>
            <person name="Spring S."/>
            <person name="Lapidus A."/>
            <person name="Davenport K."/>
            <person name="Del Rio T.G."/>
            <person name="Tice H."/>
            <person name="Nolan M."/>
            <person name="Copeland A."/>
            <person name="Cheng J.F."/>
            <person name="Lucas S."/>
            <person name="Tapia R."/>
            <person name="Goodwin L."/>
            <person name="Pitluck S."/>
            <person name="Ivanova N."/>
            <person name="Pagani I."/>
            <person name="Mavromatis K."/>
            <person name="Ovchinnikova G."/>
            <person name="Pati A."/>
            <person name="Chen A."/>
            <person name="Palaniappan K."/>
            <person name="Hauser L."/>
            <person name="Chang Y.J."/>
            <person name="Jeffries C.D."/>
            <person name="Detter J.C."/>
            <person name="Han C."/>
            <person name="Rohde M."/>
            <person name="Brambilla E."/>
            <person name="Goker M."/>
            <person name="Woyke T."/>
            <person name="Bristow J."/>
            <person name="Eisen J.A."/>
            <person name="Markowitz V."/>
            <person name="Hugenholtz P."/>
            <person name="Kyrpides N.C."/>
            <person name="Klenk H.P."/>
            <person name="Land M."/>
        </authorList>
    </citation>
    <scope>NUCLEOTIDE SEQUENCE [LARGE SCALE GENOMIC DNA]</scope>
    <source>
        <strain evidence="4">ATCC 33931 / DSM 2075 / LMG 7858 / VKM B-1802 / 2st14</strain>
    </source>
</reference>
<dbReference type="Gene3D" id="6.10.30.10">
    <property type="match status" value="1"/>
</dbReference>
<dbReference type="Pfam" id="PF12172">
    <property type="entry name" value="zf-ChsH2"/>
    <property type="match status" value="1"/>
</dbReference>
<sequence>MAQGVFLKDYIQALAEGRLLGQRCAACGAVTFPPKAVCAACGKAENAPVELSGQGELTTFTVCRVAPEGMTPPYIVAMAKLAEGPCVIGNLEGVAADDADMSLIGRRVRLGSKPAASRSYAVDQCRVLTFELE</sequence>